<accession>A0A7W3P5V7</accession>
<evidence type="ECO:0000313" key="1">
    <source>
        <dbReference type="EMBL" id="MBA8794386.1"/>
    </source>
</evidence>
<protein>
    <submittedName>
        <fullName evidence="1">Uncharacterized protein</fullName>
    </submittedName>
</protein>
<keyword evidence="2" id="KW-1185">Reference proteome</keyword>
<proteinExistence type="predicted"/>
<organism evidence="1 2">
    <name type="scientific">Microlunatus kandeliicorticis</name>
    <dbReference type="NCBI Taxonomy" id="1759536"/>
    <lineage>
        <taxon>Bacteria</taxon>
        <taxon>Bacillati</taxon>
        <taxon>Actinomycetota</taxon>
        <taxon>Actinomycetes</taxon>
        <taxon>Propionibacteriales</taxon>
        <taxon>Propionibacteriaceae</taxon>
        <taxon>Microlunatus</taxon>
    </lineage>
</organism>
<gene>
    <name evidence="1" type="ORF">FHX74_002005</name>
</gene>
<dbReference type="RefSeq" id="WP_182559974.1">
    <property type="nucleotide sequence ID" value="NZ_JACGWT010000003.1"/>
</dbReference>
<dbReference type="Proteomes" id="UP000523079">
    <property type="component" value="Unassembled WGS sequence"/>
</dbReference>
<comment type="caution">
    <text evidence="1">The sequence shown here is derived from an EMBL/GenBank/DDBJ whole genome shotgun (WGS) entry which is preliminary data.</text>
</comment>
<reference evidence="1 2" key="1">
    <citation type="submission" date="2020-07" db="EMBL/GenBank/DDBJ databases">
        <title>Sequencing the genomes of 1000 actinobacteria strains.</title>
        <authorList>
            <person name="Klenk H.-P."/>
        </authorList>
    </citation>
    <scope>NUCLEOTIDE SEQUENCE [LARGE SCALE GENOMIC DNA]</scope>
    <source>
        <strain evidence="1 2">DSM 100723</strain>
    </source>
</reference>
<dbReference type="EMBL" id="JACGWT010000003">
    <property type="protein sequence ID" value="MBA8794386.1"/>
    <property type="molecule type" value="Genomic_DNA"/>
</dbReference>
<name>A0A7W3P5V7_9ACTN</name>
<dbReference type="AlphaFoldDB" id="A0A7W3P5V7"/>
<evidence type="ECO:0000313" key="2">
    <source>
        <dbReference type="Proteomes" id="UP000523079"/>
    </source>
</evidence>
<sequence>MRRRWGWPGAGASVPDRRHWDELLAEVEAERDRRIWISHEFASESDDATAARFAAELGPRLEVVVTLRPFAALLGSSWQQYLKAGSVHRFEDWLERVLADPPDTTVTPTFHRRNDQGGVVRRWAAAVGADHVTVVVADPGRPRLLTDAFEGLLDLPAGFLADDGLGGRDANRRLSATECELVRQLNLAIRDRGVHWADYERLVRDGAVARLLDQPPPPDDELVLPGWAVRAAAERSDRYAAEVAASGVRVVGDLDLLRTAPRTGPGTAAVPELVSAELTGAALAGVVSAALGRGAEFDGPDRPDRRRRAEAILSTVALPDIGRVLLARSTGGIRRRVRRATAGIVARGPRTRRP</sequence>